<feature type="compositionally biased region" description="Basic and acidic residues" evidence="6">
    <location>
        <begin position="274"/>
        <end position="308"/>
    </location>
</feature>
<evidence type="ECO:0000313" key="10">
    <source>
        <dbReference type="Proteomes" id="UP001363151"/>
    </source>
</evidence>
<feature type="compositionally biased region" description="Acidic residues" evidence="6">
    <location>
        <begin position="253"/>
        <end position="273"/>
    </location>
</feature>
<feature type="chain" id="PRO_5045594064" description="Glucosidase 2 subunit beta" evidence="7">
    <location>
        <begin position="19"/>
        <end position="509"/>
    </location>
</feature>
<dbReference type="SUPFAM" id="SSF50911">
    <property type="entry name" value="Mannose 6-phosphate receptor domain"/>
    <property type="match status" value="1"/>
</dbReference>
<dbReference type="PANTHER" id="PTHR12630:SF1">
    <property type="entry name" value="GLUCOSIDASE 2 SUBUNIT BETA"/>
    <property type="match status" value="1"/>
</dbReference>
<evidence type="ECO:0000256" key="4">
    <source>
        <dbReference type="ARBA" id="ARBA00023157"/>
    </source>
</evidence>
<dbReference type="InterPro" id="IPR044865">
    <property type="entry name" value="MRH_dom"/>
</dbReference>
<reference evidence="9 10" key="1">
    <citation type="submission" date="2024-03" db="EMBL/GenBank/DDBJ databases">
        <title>Aureococcus anophagefferens CCMP1851 and Kratosvirus quantuckense: Draft genome of a second virus-susceptible host strain in the model system.</title>
        <authorList>
            <person name="Chase E."/>
            <person name="Truchon A.R."/>
            <person name="Schepens W."/>
            <person name="Wilhelm S.W."/>
        </authorList>
    </citation>
    <scope>NUCLEOTIDE SEQUENCE [LARGE SCALE GENOMIC DNA]</scope>
    <source>
        <strain evidence="9 10">CCMP1851</strain>
    </source>
</reference>
<dbReference type="EMBL" id="JBBJCI010000152">
    <property type="protein sequence ID" value="KAK7241826.1"/>
    <property type="molecule type" value="Genomic_DNA"/>
</dbReference>
<comment type="caution">
    <text evidence="9">The sequence shown here is derived from an EMBL/GenBank/DDBJ whole genome shotgun (WGS) entry which is preliminary data.</text>
</comment>
<keyword evidence="2 7" id="KW-0732">Signal</keyword>
<evidence type="ECO:0000256" key="6">
    <source>
        <dbReference type="SAM" id="MobiDB-lite"/>
    </source>
</evidence>
<protein>
    <recommendedName>
        <fullName evidence="1">Glucosidase 2 subunit beta</fullName>
    </recommendedName>
</protein>
<evidence type="ECO:0000256" key="5">
    <source>
        <dbReference type="SAM" id="Coils"/>
    </source>
</evidence>
<evidence type="ECO:0000259" key="8">
    <source>
        <dbReference type="PROSITE" id="PS51914"/>
    </source>
</evidence>
<evidence type="ECO:0000256" key="3">
    <source>
        <dbReference type="ARBA" id="ARBA00022824"/>
    </source>
</evidence>
<organism evidence="9 10">
    <name type="scientific">Aureococcus anophagefferens</name>
    <name type="common">Harmful bloom alga</name>
    <dbReference type="NCBI Taxonomy" id="44056"/>
    <lineage>
        <taxon>Eukaryota</taxon>
        <taxon>Sar</taxon>
        <taxon>Stramenopiles</taxon>
        <taxon>Ochrophyta</taxon>
        <taxon>Pelagophyceae</taxon>
        <taxon>Pelagomonadales</taxon>
        <taxon>Pelagomonadaceae</taxon>
        <taxon>Aureococcus</taxon>
    </lineage>
</organism>
<dbReference type="Gene3D" id="2.70.130.10">
    <property type="entry name" value="Mannose-6-phosphate receptor binding domain"/>
    <property type="match status" value="1"/>
</dbReference>
<feature type="compositionally biased region" description="Acidic residues" evidence="6">
    <location>
        <begin position="198"/>
        <end position="236"/>
    </location>
</feature>
<feature type="signal peptide" evidence="7">
    <location>
        <begin position="1"/>
        <end position="18"/>
    </location>
</feature>
<dbReference type="InterPro" id="IPR036607">
    <property type="entry name" value="PRKCSH"/>
</dbReference>
<evidence type="ECO:0000256" key="7">
    <source>
        <dbReference type="SAM" id="SignalP"/>
    </source>
</evidence>
<feature type="compositionally biased region" description="Acidic residues" evidence="6">
    <location>
        <begin position="180"/>
        <end position="190"/>
    </location>
</feature>
<dbReference type="InterPro" id="IPR009011">
    <property type="entry name" value="Man6P_isomerase_rcpt-bd_dom_sf"/>
</dbReference>
<sequence length="509" mass="53904">MWRWRIAALLAALLRAVADDAAPACAVPPDRVDDDYCDCPVDGGDEPHTSACASAALAARPSFACAGGGAGSAAFLPASRVGDGVCDCCDGAGEPAGFCGGDRAGRSGPAEADAAAARAAAAAARREDAHHGLRGPRGQGRGRAAEGVEAEGAEAEGAEAEAVEAEAESEAAPEPGTEAVEADAAADSEAEPERPDADADADADAALDEPAPEYEQTVELDGGGEDYDAYGDDYDFRDDYGDGDYGSNSFAGLDDEDFPDDEYGDIPDDVFPDDDYKSRRYDDDDFDYGKSYEPADPRLDVDGHADPDKGYVSAAQKKALKKLEGALRDLEEEQRRKERRLDKARDALGDDDRYGRDSALWPLRETCISKKFSGYKYEVCFFKGAKQGSTRLGDYQRSTKHANNVTATLVYEHGEHCWNGPSRSLAVTLVCGAETGILDVDEPSTCVYAATVETPAVCVDADAPDVDCAGYKPAFALFDGLDSPKKRKKGARKLLKKAKAALASFFGRD</sequence>
<keyword evidence="3" id="KW-0256">Endoplasmic reticulum</keyword>
<keyword evidence="9" id="KW-0449">Lipoprotein</keyword>
<feature type="domain" description="MRH" evidence="8">
    <location>
        <begin position="365"/>
        <end position="460"/>
    </location>
</feature>
<keyword evidence="9" id="KW-0675">Receptor</keyword>
<dbReference type="InterPro" id="IPR028146">
    <property type="entry name" value="PRKCSH_N"/>
</dbReference>
<dbReference type="Proteomes" id="UP001363151">
    <property type="component" value="Unassembled WGS sequence"/>
</dbReference>
<name>A0ABR1G0C3_AURAN</name>
<dbReference type="InterPro" id="IPR039794">
    <property type="entry name" value="Gtb1-like"/>
</dbReference>
<gene>
    <name evidence="9" type="ORF">SO694_00019169</name>
</gene>
<dbReference type="Pfam" id="PF12999">
    <property type="entry name" value="PRKCSH-like"/>
    <property type="match status" value="1"/>
</dbReference>
<feature type="region of interest" description="Disordered" evidence="6">
    <location>
        <begin position="121"/>
        <end position="308"/>
    </location>
</feature>
<keyword evidence="5" id="KW-0175">Coiled coil</keyword>
<evidence type="ECO:0000256" key="1">
    <source>
        <dbReference type="ARBA" id="ARBA00022387"/>
    </source>
</evidence>
<feature type="coiled-coil region" evidence="5">
    <location>
        <begin position="313"/>
        <end position="347"/>
    </location>
</feature>
<feature type="compositionally biased region" description="Acidic residues" evidence="6">
    <location>
        <begin position="148"/>
        <end position="171"/>
    </location>
</feature>
<evidence type="ECO:0000313" key="9">
    <source>
        <dbReference type="EMBL" id="KAK7241826.1"/>
    </source>
</evidence>
<proteinExistence type="predicted"/>
<evidence type="ECO:0000256" key="2">
    <source>
        <dbReference type="ARBA" id="ARBA00022729"/>
    </source>
</evidence>
<keyword evidence="4" id="KW-1015">Disulfide bond</keyword>
<keyword evidence="10" id="KW-1185">Reference proteome</keyword>
<dbReference type="Pfam" id="PF13015">
    <property type="entry name" value="PRKCSH_1"/>
    <property type="match status" value="1"/>
</dbReference>
<dbReference type="PROSITE" id="PS51914">
    <property type="entry name" value="MRH"/>
    <property type="match status" value="1"/>
</dbReference>
<accession>A0ABR1G0C3</accession>
<dbReference type="PANTHER" id="PTHR12630">
    <property type="entry name" value="N-LINKED OLIGOSACCHARIDE PROCESSING"/>
    <property type="match status" value="1"/>
</dbReference>